<reference evidence="1 2" key="1">
    <citation type="submission" date="2015-09" db="EMBL/GenBank/DDBJ databases">
        <title>Trachymyrmex cornetzi WGS genome.</title>
        <authorList>
            <person name="Nygaard S."/>
            <person name="Hu H."/>
            <person name="Boomsma J."/>
            <person name="Zhang G."/>
        </authorList>
    </citation>
    <scope>NUCLEOTIDE SEQUENCE [LARGE SCALE GENOMIC DNA]</scope>
    <source>
        <strain evidence="1">Tcor2-1</strain>
        <tissue evidence="1">Whole body</tissue>
    </source>
</reference>
<gene>
    <name evidence="1" type="ORF">ALC57_00448</name>
</gene>
<evidence type="ECO:0000313" key="1">
    <source>
        <dbReference type="EMBL" id="KYN30116.1"/>
    </source>
</evidence>
<organism evidence="1 2">
    <name type="scientific">Trachymyrmex cornetzi</name>
    <dbReference type="NCBI Taxonomy" id="471704"/>
    <lineage>
        <taxon>Eukaryota</taxon>
        <taxon>Metazoa</taxon>
        <taxon>Ecdysozoa</taxon>
        <taxon>Arthropoda</taxon>
        <taxon>Hexapoda</taxon>
        <taxon>Insecta</taxon>
        <taxon>Pterygota</taxon>
        <taxon>Neoptera</taxon>
        <taxon>Endopterygota</taxon>
        <taxon>Hymenoptera</taxon>
        <taxon>Apocrita</taxon>
        <taxon>Aculeata</taxon>
        <taxon>Formicoidea</taxon>
        <taxon>Formicidae</taxon>
        <taxon>Myrmicinae</taxon>
        <taxon>Trachymyrmex</taxon>
    </lineage>
</organism>
<sequence>MRELVGKLGDCGDASMKSDSLVTNVDTCEKWHSRYRWQKHPQLMPEAISMLSKRRQYVSLITADDYNVESDSFASAPFLFRAVGLTANVCRRF</sequence>
<protein>
    <submittedName>
        <fullName evidence="1">Uncharacterized protein</fullName>
    </submittedName>
</protein>
<dbReference type="EMBL" id="KQ978566">
    <property type="protein sequence ID" value="KYN30116.1"/>
    <property type="molecule type" value="Genomic_DNA"/>
</dbReference>
<dbReference type="AlphaFoldDB" id="A0A151JRY7"/>
<evidence type="ECO:0000313" key="2">
    <source>
        <dbReference type="Proteomes" id="UP000078492"/>
    </source>
</evidence>
<keyword evidence="2" id="KW-1185">Reference proteome</keyword>
<accession>A0A151JRY7</accession>
<name>A0A151JRY7_9HYME</name>
<dbReference type="Proteomes" id="UP000078492">
    <property type="component" value="Unassembled WGS sequence"/>
</dbReference>
<proteinExistence type="predicted"/>